<dbReference type="PANTHER" id="PTHR36206:SF14">
    <property type="entry name" value="ZN(2)-C6 FUNGAL-TYPE DOMAIN-CONTAINING PROTEIN-RELATED"/>
    <property type="match status" value="1"/>
</dbReference>
<evidence type="ECO:0000256" key="7">
    <source>
        <dbReference type="SAM" id="Phobius"/>
    </source>
</evidence>
<dbReference type="Proteomes" id="UP000465221">
    <property type="component" value="Unassembled WGS sequence"/>
</dbReference>
<keyword evidence="7" id="KW-1133">Transmembrane helix</keyword>
<dbReference type="SUPFAM" id="SSF57701">
    <property type="entry name" value="Zn2/Cys6 DNA-binding domain"/>
    <property type="match status" value="1"/>
</dbReference>
<protein>
    <recommendedName>
        <fullName evidence="8">Zn(2)-C6 fungal-type domain-containing protein</fullName>
    </recommendedName>
</protein>
<sequence length="795" mass="90215">MDSYLVIIYYLFLLLLFGYFMVFHFLNITSIPPSSSAPSLDPASINELVDEIDDDSFYHHPSWPQRWSHPGFTGCYSNNWRKAPWSKQKRRRTTRFLIPSMRSKFPWGYMIYRTVYSTESDELWPIAMDRLGQIVNHSIESDLYADIRHKEPEDPEPDSTAEQLVKESRKDVIFSDKKFWDGAGIEQVRQHFAEYLRASKGRGYGRYEGCLIIDERSLKSIVASPITRQRYSRPYGFVGMIDGRYPETRIRKVKCGEEKPSCIRCSTTGRKCDYSTPAPSHHASTSASSVVSVLDRPLSVSPSSVWLERRAFAHYYLHAASFIAGELDINFWGGIVTQACRSEPAVWDAINAISAFFENPDPCFDPVWLRQNDNRSQRLRPSHSDALHWYSRSLATMRRQIDRGSVDMNIALISCILFICIETLQGRVEEALRLYQQGVSLIFELRAGGRTRSCPDSTLLEDMIIPVFVRLGTIALSISGVPVSGLFDEKQGRTGNTFSSLSSARLAMTALAAEGMIFQRTVEEYFATKGHECPVPIAFKSKQEDIQQRLAEWHRAYTKLVNSSDQSELPRSVTSLLLSFHAATSIITTVSTEQLETAYDAFLPQFRLILEQSAVHLEASAGPNGKQPPFTFEMGPGLSLFLTAIKCRDPWLRRRALELLRRAPPLQGLYKCPPGATLAEAFMKLEESGSAFDAPDPECAGSYGESTLRMHPVLEGQNAKVEKSMMPTTALIPEESRIHGYCVFRPRDDPGPLGDLDISKWNRSPDQIYLKFSRNRFDENTRAWRMVHDIVPIDY</sequence>
<keyword evidence="4" id="KW-0238">DNA-binding</keyword>
<reference evidence="9 10" key="1">
    <citation type="submission" date="2020-01" db="EMBL/GenBank/DDBJ databases">
        <title>Draft genome sequence of Aspergillus udagawae IFM 46972.</title>
        <authorList>
            <person name="Takahashi H."/>
            <person name="Yaguchi T."/>
        </authorList>
    </citation>
    <scope>NUCLEOTIDE SEQUENCE [LARGE SCALE GENOMIC DNA]</scope>
    <source>
        <strain evidence="9 10">IFM 46972</strain>
    </source>
</reference>
<dbReference type="GO" id="GO:0000981">
    <property type="term" value="F:DNA-binding transcription factor activity, RNA polymerase II-specific"/>
    <property type="evidence" value="ECO:0007669"/>
    <property type="project" value="InterPro"/>
</dbReference>
<evidence type="ECO:0000256" key="5">
    <source>
        <dbReference type="ARBA" id="ARBA00023163"/>
    </source>
</evidence>
<dbReference type="InterPro" id="IPR036864">
    <property type="entry name" value="Zn2-C6_fun-type_DNA-bd_sf"/>
</dbReference>
<feature type="domain" description="Zn(2)-C6 fungal-type" evidence="8">
    <location>
        <begin position="249"/>
        <end position="277"/>
    </location>
</feature>
<evidence type="ECO:0000259" key="8">
    <source>
        <dbReference type="Pfam" id="PF00172"/>
    </source>
</evidence>
<evidence type="ECO:0000313" key="9">
    <source>
        <dbReference type="EMBL" id="GFF32175.1"/>
    </source>
</evidence>
<keyword evidence="7" id="KW-0472">Membrane</keyword>
<keyword evidence="5" id="KW-0804">Transcription</keyword>
<organism evidence="9 10">
    <name type="scientific">Aspergillus udagawae</name>
    <dbReference type="NCBI Taxonomy" id="91492"/>
    <lineage>
        <taxon>Eukaryota</taxon>
        <taxon>Fungi</taxon>
        <taxon>Dikarya</taxon>
        <taxon>Ascomycota</taxon>
        <taxon>Pezizomycotina</taxon>
        <taxon>Eurotiomycetes</taxon>
        <taxon>Eurotiomycetidae</taxon>
        <taxon>Eurotiales</taxon>
        <taxon>Aspergillaceae</taxon>
        <taxon>Aspergillus</taxon>
        <taxon>Aspergillus subgen. Fumigati</taxon>
    </lineage>
</organism>
<dbReference type="Gene3D" id="4.10.240.10">
    <property type="entry name" value="Zn(2)-C6 fungal-type DNA-binding domain"/>
    <property type="match status" value="1"/>
</dbReference>
<keyword evidence="3" id="KW-0805">Transcription regulation</keyword>
<evidence type="ECO:0000256" key="3">
    <source>
        <dbReference type="ARBA" id="ARBA00023015"/>
    </source>
</evidence>
<dbReference type="GO" id="GO:0008270">
    <property type="term" value="F:zinc ion binding"/>
    <property type="evidence" value="ECO:0007669"/>
    <property type="project" value="InterPro"/>
</dbReference>
<keyword evidence="1" id="KW-0479">Metal-binding</keyword>
<dbReference type="CDD" id="cd00067">
    <property type="entry name" value="GAL4"/>
    <property type="match status" value="1"/>
</dbReference>
<dbReference type="EMBL" id="BLKC01000018">
    <property type="protein sequence ID" value="GFF32175.1"/>
    <property type="molecule type" value="Genomic_DNA"/>
</dbReference>
<evidence type="ECO:0000256" key="4">
    <source>
        <dbReference type="ARBA" id="ARBA00023125"/>
    </source>
</evidence>
<evidence type="ECO:0000256" key="2">
    <source>
        <dbReference type="ARBA" id="ARBA00022833"/>
    </source>
</evidence>
<dbReference type="PANTHER" id="PTHR36206">
    <property type="entry name" value="ASPERCRYPTIN BIOSYNTHESIS CLUSTER-SPECIFIC TRANSCRIPTION REGULATOR ATNN-RELATED"/>
    <property type="match status" value="1"/>
</dbReference>
<feature type="transmembrane region" description="Helical" evidence="7">
    <location>
        <begin position="7"/>
        <end position="26"/>
    </location>
</feature>
<keyword evidence="2" id="KW-0862">Zinc</keyword>
<proteinExistence type="predicted"/>
<evidence type="ECO:0000256" key="6">
    <source>
        <dbReference type="ARBA" id="ARBA00023242"/>
    </source>
</evidence>
<dbReference type="InterPro" id="IPR001138">
    <property type="entry name" value="Zn2Cys6_DnaBD"/>
</dbReference>
<keyword evidence="7" id="KW-0812">Transmembrane</keyword>
<dbReference type="AlphaFoldDB" id="A0A8H3NE40"/>
<dbReference type="Pfam" id="PF00172">
    <property type="entry name" value="Zn_clus"/>
    <property type="match status" value="1"/>
</dbReference>
<dbReference type="GO" id="GO:0003677">
    <property type="term" value="F:DNA binding"/>
    <property type="evidence" value="ECO:0007669"/>
    <property type="project" value="UniProtKB-KW"/>
</dbReference>
<gene>
    <name evidence="9" type="ORF">IFM46972_03457</name>
</gene>
<comment type="caution">
    <text evidence="9">The sequence shown here is derived from an EMBL/GenBank/DDBJ whole genome shotgun (WGS) entry which is preliminary data.</text>
</comment>
<evidence type="ECO:0000313" key="10">
    <source>
        <dbReference type="Proteomes" id="UP000465221"/>
    </source>
</evidence>
<evidence type="ECO:0000256" key="1">
    <source>
        <dbReference type="ARBA" id="ARBA00022723"/>
    </source>
</evidence>
<keyword evidence="6" id="KW-0539">Nucleus</keyword>
<dbReference type="InterPro" id="IPR052360">
    <property type="entry name" value="Transcr_Regulatory_Proteins"/>
</dbReference>
<name>A0A8H3NE40_9EURO</name>
<accession>A0A8H3NE40</accession>